<evidence type="ECO:0000313" key="1">
    <source>
        <dbReference type="EMBL" id="VUZ52274.1"/>
    </source>
</evidence>
<accession>A0A564Z099</accession>
<reference evidence="1 2" key="1">
    <citation type="submission" date="2019-07" db="EMBL/GenBank/DDBJ databases">
        <authorList>
            <person name="Jastrzebski P J."/>
            <person name="Paukszto L."/>
            <person name="Jastrzebski P J."/>
        </authorList>
    </citation>
    <scope>NUCLEOTIDE SEQUENCE [LARGE SCALE GENOMIC DNA]</scope>
    <source>
        <strain evidence="1 2">WMS-il1</strain>
    </source>
</reference>
<name>A0A564Z099_HYMDI</name>
<evidence type="ECO:0000313" key="2">
    <source>
        <dbReference type="Proteomes" id="UP000321570"/>
    </source>
</evidence>
<dbReference type="EMBL" id="CABIJS010000477">
    <property type="protein sequence ID" value="VUZ52274.1"/>
    <property type="molecule type" value="Genomic_DNA"/>
</dbReference>
<organism evidence="1 2">
    <name type="scientific">Hymenolepis diminuta</name>
    <name type="common">Rat tapeworm</name>
    <dbReference type="NCBI Taxonomy" id="6216"/>
    <lineage>
        <taxon>Eukaryota</taxon>
        <taxon>Metazoa</taxon>
        <taxon>Spiralia</taxon>
        <taxon>Lophotrochozoa</taxon>
        <taxon>Platyhelminthes</taxon>
        <taxon>Cestoda</taxon>
        <taxon>Eucestoda</taxon>
        <taxon>Cyclophyllidea</taxon>
        <taxon>Hymenolepididae</taxon>
        <taxon>Hymenolepis</taxon>
    </lineage>
</organism>
<gene>
    <name evidence="1" type="ORF">WMSIL1_LOCUS10793</name>
</gene>
<sequence length="178" mass="20654">MLLSSNRLADYDLQISPLCFSPNYYCRDEQCLDDMKRQLLVLPREEIVEKILNSLQVNYRTAPNVGVKIWMCSRRHLRSQYATLSFEPKTDSAGVYLDSIGPSQPWNFIFLSPGSNQPNLHCGRLRRPRKRFNVDSAIRREGYLSMHLPGIFFIHIPCKNMLIFSNYISMTQAPTLHV</sequence>
<keyword evidence="2" id="KW-1185">Reference proteome</keyword>
<dbReference type="Proteomes" id="UP000321570">
    <property type="component" value="Unassembled WGS sequence"/>
</dbReference>
<protein>
    <submittedName>
        <fullName evidence="1">Uncharacterized protein</fullName>
    </submittedName>
</protein>
<proteinExistence type="predicted"/>
<dbReference type="AlphaFoldDB" id="A0A564Z099"/>